<dbReference type="PANTHER" id="PTHR33751:SF1">
    <property type="entry name" value="CBB3-TYPE CYTOCHROME C OXIDASE SUBUNIT FIXP"/>
    <property type="match status" value="1"/>
</dbReference>
<protein>
    <submittedName>
        <fullName evidence="7">C-type cytochrome</fullName>
    </submittedName>
</protein>
<organism evidence="7 8">
    <name type="scientific">Oceaniferula marina</name>
    <dbReference type="NCBI Taxonomy" id="2748318"/>
    <lineage>
        <taxon>Bacteria</taxon>
        <taxon>Pseudomonadati</taxon>
        <taxon>Verrucomicrobiota</taxon>
        <taxon>Verrucomicrobiia</taxon>
        <taxon>Verrucomicrobiales</taxon>
        <taxon>Verrucomicrobiaceae</taxon>
        <taxon>Oceaniferula</taxon>
    </lineage>
</organism>
<sequence>MNPESNKPVNKSVKDGPVLRDHVFDGIEEFDQKLPNWWLFTFYIAIAFYVGYWVIYYSSDLLQSPAEKINAQMELINDAKKKELAAMLDELDNKVLIQWSENADIVAEGEAVFKTTCAACHGADLNGTAIGRSLMDDEWSHGGEPMDLFNLVLNGSPADAEGFNGQKMTAWGENLGPEKCAKAVAYVLSKNPPKSEE</sequence>
<keyword evidence="2 4" id="KW-0479">Metal-binding</keyword>
<keyword evidence="5" id="KW-0812">Transmembrane</keyword>
<dbReference type="InterPro" id="IPR036909">
    <property type="entry name" value="Cyt_c-like_dom_sf"/>
</dbReference>
<dbReference type="Pfam" id="PF13442">
    <property type="entry name" value="Cytochrome_CBB3"/>
    <property type="match status" value="1"/>
</dbReference>
<dbReference type="Proteomes" id="UP000557872">
    <property type="component" value="Unassembled WGS sequence"/>
</dbReference>
<feature type="transmembrane region" description="Helical" evidence="5">
    <location>
        <begin position="37"/>
        <end position="58"/>
    </location>
</feature>
<evidence type="ECO:0000259" key="6">
    <source>
        <dbReference type="PROSITE" id="PS51007"/>
    </source>
</evidence>
<gene>
    <name evidence="7" type="ORF">HW115_13975</name>
</gene>
<proteinExistence type="predicted"/>
<dbReference type="GO" id="GO:0020037">
    <property type="term" value="F:heme binding"/>
    <property type="evidence" value="ECO:0007669"/>
    <property type="project" value="InterPro"/>
</dbReference>
<keyword evidence="5" id="KW-0472">Membrane</keyword>
<evidence type="ECO:0000313" key="8">
    <source>
        <dbReference type="Proteomes" id="UP000557872"/>
    </source>
</evidence>
<dbReference type="PROSITE" id="PS51007">
    <property type="entry name" value="CYTC"/>
    <property type="match status" value="1"/>
</dbReference>
<comment type="caution">
    <text evidence="7">The sequence shown here is derived from an EMBL/GenBank/DDBJ whole genome shotgun (WGS) entry which is preliminary data.</text>
</comment>
<dbReference type="Gene3D" id="6.10.280.130">
    <property type="match status" value="1"/>
</dbReference>
<feature type="domain" description="Cytochrome c" evidence="6">
    <location>
        <begin position="104"/>
        <end position="191"/>
    </location>
</feature>
<accession>A0A851GNW8</accession>
<evidence type="ECO:0000256" key="1">
    <source>
        <dbReference type="ARBA" id="ARBA00022617"/>
    </source>
</evidence>
<dbReference type="InterPro" id="IPR038414">
    <property type="entry name" value="CcoP_N_sf"/>
</dbReference>
<dbReference type="GO" id="GO:0009055">
    <property type="term" value="F:electron transfer activity"/>
    <property type="evidence" value="ECO:0007669"/>
    <property type="project" value="InterPro"/>
</dbReference>
<evidence type="ECO:0000256" key="4">
    <source>
        <dbReference type="PROSITE-ProRule" id="PRU00433"/>
    </source>
</evidence>
<dbReference type="InterPro" id="IPR032858">
    <property type="entry name" value="CcoP_N"/>
</dbReference>
<dbReference type="Gene3D" id="1.10.760.10">
    <property type="entry name" value="Cytochrome c-like domain"/>
    <property type="match status" value="1"/>
</dbReference>
<evidence type="ECO:0000256" key="5">
    <source>
        <dbReference type="SAM" id="Phobius"/>
    </source>
</evidence>
<dbReference type="AlphaFoldDB" id="A0A851GNW8"/>
<evidence type="ECO:0000313" key="7">
    <source>
        <dbReference type="EMBL" id="NWK56727.1"/>
    </source>
</evidence>
<evidence type="ECO:0000256" key="3">
    <source>
        <dbReference type="ARBA" id="ARBA00023004"/>
    </source>
</evidence>
<keyword evidence="5" id="KW-1133">Transmembrane helix</keyword>
<dbReference type="RefSeq" id="WP_178933523.1">
    <property type="nucleotide sequence ID" value="NZ_JACBAZ010000005.1"/>
</dbReference>
<dbReference type="InterPro" id="IPR050597">
    <property type="entry name" value="Cytochrome_c_Oxidase_Subunit"/>
</dbReference>
<dbReference type="EMBL" id="JACBAZ010000005">
    <property type="protein sequence ID" value="NWK56727.1"/>
    <property type="molecule type" value="Genomic_DNA"/>
</dbReference>
<name>A0A851GNW8_9BACT</name>
<dbReference type="InterPro" id="IPR009056">
    <property type="entry name" value="Cyt_c-like_dom"/>
</dbReference>
<keyword evidence="8" id="KW-1185">Reference proteome</keyword>
<dbReference type="GO" id="GO:0046872">
    <property type="term" value="F:metal ion binding"/>
    <property type="evidence" value="ECO:0007669"/>
    <property type="project" value="UniProtKB-KW"/>
</dbReference>
<keyword evidence="1 4" id="KW-0349">Heme</keyword>
<keyword evidence="3 4" id="KW-0408">Iron</keyword>
<dbReference type="PANTHER" id="PTHR33751">
    <property type="entry name" value="CBB3-TYPE CYTOCHROME C OXIDASE SUBUNIT FIXP"/>
    <property type="match status" value="1"/>
</dbReference>
<dbReference type="SUPFAM" id="SSF46626">
    <property type="entry name" value="Cytochrome c"/>
    <property type="match status" value="1"/>
</dbReference>
<dbReference type="Pfam" id="PF14715">
    <property type="entry name" value="FixP_N"/>
    <property type="match status" value="1"/>
</dbReference>
<reference evidence="7 8" key="1">
    <citation type="submission" date="2020-07" db="EMBL/GenBank/DDBJ databases">
        <title>Roseicoccus Jingziensis gen. nov., sp. nov., isolated from coastal seawater.</title>
        <authorList>
            <person name="Feng X."/>
        </authorList>
    </citation>
    <scope>NUCLEOTIDE SEQUENCE [LARGE SCALE GENOMIC DNA]</scope>
    <source>
        <strain evidence="7 8">N1E253</strain>
    </source>
</reference>
<evidence type="ECO:0000256" key="2">
    <source>
        <dbReference type="ARBA" id="ARBA00022723"/>
    </source>
</evidence>